<dbReference type="PANTHER" id="PTHR33375">
    <property type="entry name" value="CHROMOSOME-PARTITIONING PROTEIN PARB-RELATED"/>
    <property type="match status" value="1"/>
</dbReference>
<keyword evidence="4" id="KW-0238">DNA-binding</keyword>
<evidence type="ECO:0000256" key="5">
    <source>
        <dbReference type="ARBA" id="ARBA00025472"/>
    </source>
</evidence>
<dbReference type="FunFam" id="3.90.1530.30:FF:000001">
    <property type="entry name" value="Chromosome partitioning protein ParB"/>
    <property type="match status" value="1"/>
</dbReference>
<evidence type="ECO:0000313" key="7">
    <source>
        <dbReference type="EMBL" id="TEU23037.1"/>
    </source>
</evidence>
<dbReference type="Pfam" id="PF23552">
    <property type="entry name" value="ParB_C"/>
    <property type="match status" value="1"/>
</dbReference>
<evidence type="ECO:0000256" key="4">
    <source>
        <dbReference type="ARBA" id="ARBA00023125"/>
    </source>
</evidence>
<comment type="caution">
    <text evidence="7">The sequence shown here is derived from an EMBL/GenBank/DDBJ whole genome shotgun (WGS) entry which is preliminary data.</text>
</comment>
<dbReference type="NCBIfam" id="TIGR00180">
    <property type="entry name" value="parB_part"/>
    <property type="match status" value="1"/>
</dbReference>
<dbReference type="Pfam" id="PF17762">
    <property type="entry name" value="HTH_ParB"/>
    <property type="match status" value="1"/>
</dbReference>
<dbReference type="InterPro" id="IPR003115">
    <property type="entry name" value="ParB_N"/>
</dbReference>
<dbReference type="Gene3D" id="1.10.10.2830">
    <property type="match status" value="1"/>
</dbReference>
<dbReference type="AlphaFoldDB" id="A0A4Y7X8K9"/>
<dbReference type="STRING" id="1120977.GCA_000619845_00894"/>
<evidence type="ECO:0000256" key="1">
    <source>
        <dbReference type="ARBA" id="ARBA00006295"/>
    </source>
</evidence>
<dbReference type="InterPro" id="IPR057240">
    <property type="entry name" value="ParB_dimer_C"/>
</dbReference>
<dbReference type="PANTHER" id="PTHR33375:SF1">
    <property type="entry name" value="CHROMOSOME-PARTITIONING PROTEIN PARB-RELATED"/>
    <property type="match status" value="1"/>
</dbReference>
<dbReference type="FunFam" id="1.10.10.2830:FF:000001">
    <property type="entry name" value="Chromosome partitioning protein ParB"/>
    <property type="match status" value="1"/>
</dbReference>
<feature type="domain" description="ParB-like N-terminal" evidence="6">
    <location>
        <begin position="43"/>
        <end position="136"/>
    </location>
</feature>
<evidence type="ECO:0000313" key="8">
    <source>
        <dbReference type="Proteomes" id="UP000297834"/>
    </source>
</evidence>
<accession>A0A4Y7X8K9</accession>
<dbReference type="InterPro" id="IPR004437">
    <property type="entry name" value="ParB/RepB/Spo0J"/>
</dbReference>
<organism evidence="7 8">
    <name type="scientific">Alkanindiges illinoisensis</name>
    <dbReference type="NCBI Taxonomy" id="197183"/>
    <lineage>
        <taxon>Bacteria</taxon>
        <taxon>Pseudomonadati</taxon>
        <taxon>Pseudomonadota</taxon>
        <taxon>Gammaproteobacteria</taxon>
        <taxon>Moraxellales</taxon>
        <taxon>Moraxellaceae</taxon>
        <taxon>Alkanindiges</taxon>
    </lineage>
</organism>
<dbReference type="GO" id="GO:0003677">
    <property type="term" value="F:DNA binding"/>
    <property type="evidence" value="ECO:0007669"/>
    <property type="project" value="UniProtKB-KW"/>
</dbReference>
<comment type="similarity">
    <text evidence="1">Belongs to the ParB family.</text>
</comment>
<protein>
    <recommendedName>
        <fullName evidence="2">Probable chromosome-partitioning protein ParB</fullName>
    </recommendedName>
</protein>
<name>A0A4Y7X8K9_9GAMM</name>
<dbReference type="Proteomes" id="UP000297834">
    <property type="component" value="Unassembled WGS sequence"/>
</dbReference>
<dbReference type="GO" id="GO:0005694">
    <property type="term" value="C:chromosome"/>
    <property type="evidence" value="ECO:0007669"/>
    <property type="project" value="TreeGrafter"/>
</dbReference>
<keyword evidence="8" id="KW-1185">Reference proteome</keyword>
<proteinExistence type="inferred from homology"/>
<dbReference type="CDD" id="cd16393">
    <property type="entry name" value="SPO0J_N"/>
    <property type="match status" value="1"/>
</dbReference>
<comment type="function">
    <text evidence="5">Involved in chromosome partition. Localize to both poles of the predivisional cell following completion of DNA replication. Binds to the DNA origin of replication.</text>
</comment>
<evidence type="ECO:0000256" key="2">
    <source>
        <dbReference type="ARBA" id="ARBA00022372"/>
    </source>
</evidence>
<keyword evidence="3" id="KW-0159">Chromosome partition</keyword>
<dbReference type="Pfam" id="PF02195">
    <property type="entry name" value="ParB_N"/>
    <property type="match status" value="1"/>
</dbReference>
<dbReference type="GO" id="GO:0045881">
    <property type="term" value="P:positive regulation of sporulation resulting in formation of a cellular spore"/>
    <property type="evidence" value="ECO:0007669"/>
    <property type="project" value="TreeGrafter"/>
</dbReference>
<gene>
    <name evidence="7" type="ORF">E2B99_14145</name>
</gene>
<dbReference type="SUPFAM" id="SSF109709">
    <property type="entry name" value="KorB DNA-binding domain-like"/>
    <property type="match status" value="1"/>
</dbReference>
<dbReference type="Gene3D" id="3.90.1530.30">
    <property type="match status" value="1"/>
</dbReference>
<sequence length="300" mass="33551">MTKKRGLAQGRGLDALLGSIRQVTQDVENSTISSNSAEQGQLQHIEVGQLQRGIYQPRREIANEQLTELSDSIKKHGIMQPIVVRRLGEQAKVPFEIIAGERRWRAAKLAGLTHIPALVRDIPDELAIALALIENIQREDLNPMEQAVALQRFHDEFGMSHQEIADTVGKARTTVSNLLRLISLHDDVKTMLDHGDIDMGHARSLLSLKSKDQIVVARTIVEKVLSVRQTEQLIRDLLNPPATKPKVQASADIEQLTRRLSERFGAQVEIDHNNKGKGKMVIRYHTLDELEGILAVIDPQ</sequence>
<dbReference type="SUPFAM" id="SSF110849">
    <property type="entry name" value="ParB/Sulfiredoxin"/>
    <property type="match status" value="1"/>
</dbReference>
<dbReference type="EMBL" id="SNTY01000088">
    <property type="protein sequence ID" value="TEU23037.1"/>
    <property type="molecule type" value="Genomic_DNA"/>
</dbReference>
<dbReference type="RefSeq" id="WP_134245945.1">
    <property type="nucleotide sequence ID" value="NZ_SNTY01000088.1"/>
</dbReference>
<evidence type="ECO:0000259" key="6">
    <source>
        <dbReference type="SMART" id="SM00470"/>
    </source>
</evidence>
<dbReference type="GO" id="GO:0007059">
    <property type="term" value="P:chromosome segregation"/>
    <property type="evidence" value="ECO:0007669"/>
    <property type="project" value="UniProtKB-KW"/>
</dbReference>
<dbReference type="InterPro" id="IPR041468">
    <property type="entry name" value="HTH_ParB/Spo0J"/>
</dbReference>
<dbReference type="InterPro" id="IPR036086">
    <property type="entry name" value="ParB/Sulfiredoxin_sf"/>
</dbReference>
<evidence type="ECO:0000256" key="3">
    <source>
        <dbReference type="ARBA" id="ARBA00022829"/>
    </source>
</evidence>
<dbReference type="OrthoDB" id="9802051at2"/>
<dbReference type="SMART" id="SM00470">
    <property type="entry name" value="ParB"/>
    <property type="match status" value="1"/>
</dbReference>
<dbReference type="InterPro" id="IPR050336">
    <property type="entry name" value="Chromosome_partition/occlusion"/>
</dbReference>
<reference evidence="7 8" key="1">
    <citation type="submission" date="2019-03" db="EMBL/GenBank/DDBJ databases">
        <title>Alkanindiges illinoisensis: a potential pathogenic isolated from ascites of a gastric cancer patient with abdominal metastasis.</title>
        <authorList>
            <person name="Hu X."/>
            <person name="Yang B."/>
            <person name="Yan X."/>
            <person name="Lin L."/>
            <person name="Zhao H."/>
            <person name="Zhou F."/>
            <person name="Su B."/>
            <person name="Chen J."/>
            <person name="Rui Y."/>
            <person name="Wang Q."/>
            <person name="Zheng L."/>
        </authorList>
    </citation>
    <scope>NUCLEOTIDE SEQUENCE [LARGE SCALE GENOMIC DNA]</scope>
    <source>
        <strain evidence="7 8">NFYY 23406</strain>
    </source>
</reference>